<dbReference type="Proteomes" id="UP001597318">
    <property type="component" value="Unassembled WGS sequence"/>
</dbReference>
<gene>
    <name evidence="3" type="ORF">ACFSKK_14450</name>
</gene>
<dbReference type="EMBL" id="JBHUIK010000003">
    <property type="protein sequence ID" value="MFD2214887.1"/>
    <property type="molecule type" value="Genomic_DNA"/>
</dbReference>
<evidence type="ECO:0000259" key="2">
    <source>
        <dbReference type="Pfam" id="PF18058"/>
    </source>
</evidence>
<name>A0ABW5BYG4_9BACI</name>
<organism evidence="3 4">
    <name type="scientific">Metabacillus endolithicus</name>
    <dbReference type="NCBI Taxonomy" id="1535204"/>
    <lineage>
        <taxon>Bacteria</taxon>
        <taxon>Bacillati</taxon>
        <taxon>Bacillota</taxon>
        <taxon>Bacilli</taxon>
        <taxon>Bacillales</taxon>
        <taxon>Bacillaceae</taxon>
        <taxon>Metabacillus</taxon>
    </lineage>
</organism>
<dbReference type="CDD" id="cd05379">
    <property type="entry name" value="CAP_bacterial"/>
    <property type="match status" value="1"/>
</dbReference>
<reference evidence="4" key="1">
    <citation type="journal article" date="2019" name="Int. J. Syst. Evol. Microbiol.">
        <title>The Global Catalogue of Microorganisms (GCM) 10K type strain sequencing project: providing services to taxonomists for standard genome sequencing and annotation.</title>
        <authorList>
            <consortium name="The Broad Institute Genomics Platform"/>
            <consortium name="The Broad Institute Genome Sequencing Center for Infectious Disease"/>
            <person name="Wu L."/>
            <person name="Ma J."/>
        </authorList>
    </citation>
    <scope>NUCLEOTIDE SEQUENCE [LARGE SCALE GENOMIC DNA]</scope>
    <source>
        <strain evidence="4">CGMCC 1.15474</strain>
    </source>
</reference>
<evidence type="ECO:0000313" key="3">
    <source>
        <dbReference type="EMBL" id="MFD2214887.1"/>
    </source>
</evidence>
<feature type="domain" description="SbsC C-terminal" evidence="2">
    <location>
        <begin position="34"/>
        <end position="99"/>
    </location>
</feature>
<proteinExistence type="predicted"/>
<dbReference type="PANTHER" id="PTHR31157">
    <property type="entry name" value="SCP DOMAIN-CONTAINING PROTEIN"/>
    <property type="match status" value="1"/>
</dbReference>
<dbReference type="InterPro" id="IPR035940">
    <property type="entry name" value="CAP_sf"/>
</dbReference>
<keyword evidence="4" id="KW-1185">Reference proteome</keyword>
<dbReference type="PANTHER" id="PTHR31157:SF1">
    <property type="entry name" value="SCP DOMAIN-CONTAINING PROTEIN"/>
    <property type="match status" value="1"/>
</dbReference>
<dbReference type="SUPFAM" id="SSF55797">
    <property type="entry name" value="PR-1-like"/>
    <property type="match status" value="1"/>
</dbReference>
<evidence type="ECO:0000259" key="1">
    <source>
        <dbReference type="Pfam" id="PF00188"/>
    </source>
</evidence>
<protein>
    <submittedName>
        <fullName evidence="3">CAP domain-containing protein</fullName>
    </submittedName>
</protein>
<comment type="caution">
    <text evidence="3">The sequence shown here is derived from an EMBL/GenBank/DDBJ whole genome shotgun (WGS) entry which is preliminary data.</text>
</comment>
<dbReference type="InterPro" id="IPR014044">
    <property type="entry name" value="CAP_dom"/>
</dbReference>
<dbReference type="InterPro" id="IPR041378">
    <property type="entry name" value="S-layer_SbsC_C"/>
</dbReference>
<sequence length="311" mass="34461">MRFSKIAFSLVLSVVLILTLYTPGKAEASSKGTAVNAGEYLLYLLNDFNKKINSGEIYDIDAQYDALSNQIKKTERAIGRVSGSSTRKSLQAKYVRPAKVARERVIYEVSQFRLLKGIGKNAIANKVSVVNSDLQKLDRLKRRAVEIKKAGNYAAVPGSINKQLESIEVPLKNNTFAIPDPSVSFTINNYELDVLLLVNMERYESGIKPLPIHKKLSAVARKKSNDMYVSNYFSLYSSKYGSIEDLLERYGLTSGGGSYGVNIAKNWGSARKTVSELLNSSQNREILLQNDISYSGVGVDHDHVTILHIAN</sequence>
<dbReference type="Gene3D" id="1.20.58.780">
    <property type="match status" value="1"/>
</dbReference>
<dbReference type="Gene3D" id="3.40.33.10">
    <property type="entry name" value="CAP"/>
    <property type="match status" value="1"/>
</dbReference>
<dbReference type="RefSeq" id="WP_247346404.1">
    <property type="nucleotide sequence ID" value="NZ_CP095550.1"/>
</dbReference>
<dbReference type="Pfam" id="PF00188">
    <property type="entry name" value="CAP"/>
    <property type="match status" value="1"/>
</dbReference>
<feature type="domain" description="SCP" evidence="1">
    <location>
        <begin position="197"/>
        <end position="299"/>
    </location>
</feature>
<dbReference type="Pfam" id="PF18058">
    <property type="entry name" value="SbsC_C"/>
    <property type="match status" value="1"/>
</dbReference>
<evidence type="ECO:0000313" key="4">
    <source>
        <dbReference type="Proteomes" id="UP001597318"/>
    </source>
</evidence>
<accession>A0ABW5BYG4</accession>